<sequence length="284" mass="31755">MKDKALMRSKMKRFIARFIVYVFAFGIAVTAFYPFFVMIISSTHDSYDIVARANVLPGTHFAENYARLTQNIDLYRGIANSLFLAVVVTAVQCYFTVLAAYGFSKFEFKGKNFLFSVVMVAMMLPGQLGIIGFYKEIQAMNLLNSYIPLVIPTIANCFAVFFYKQFMDGAIPNELLEAAVMDGCGELKMYHRIVLPLMLPALVTQGVMTFIGSWNSYLNPLIILNDKEKFTLPLMIATVRDSTHADYGAQYVGMLVSVIPMVIVFCFASRVIMEKISIGAAVKG</sequence>
<keyword evidence="3" id="KW-1003">Cell membrane</keyword>
<keyword evidence="5 7" id="KW-1133">Transmembrane helix</keyword>
<dbReference type="Pfam" id="PF00528">
    <property type="entry name" value="BPD_transp_1"/>
    <property type="match status" value="1"/>
</dbReference>
<reference evidence="9" key="2">
    <citation type="submission" date="2021-04" db="EMBL/GenBank/DDBJ databases">
        <authorList>
            <person name="Gilroy R."/>
        </authorList>
    </citation>
    <scope>NUCLEOTIDE SEQUENCE</scope>
    <source>
        <strain evidence="9">ChiHjej8B7-25341</strain>
    </source>
</reference>
<dbReference type="EMBL" id="DWUW01000251">
    <property type="protein sequence ID" value="HJD32032.1"/>
    <property type="molecule type" value="Genomic_DNA"/>
</dbReference>
<evidence type="ECO:0000313" key="10">
    <source>
        <dbReference type="Proteomes" id="UP000823851"/>
    </source>
</evidence>
<comment type="subcellular location">
    <subcellularLocation>
        <location evidence="1 7">Cell membrane</location>
        <topology evidence="1 7">Multi-pass membrane protein</topology>
    </subcellularLocation>
</comment>
<dbReference type="PANTHER" id="PTHR43744:SF2">
    <property type="entry name" value="ARABINOOLIGOSACCHARIDES TRANSPORT SYSTEM PERMEASE PROTEIN ARAQ"/>
    <property type="match status" value="1"/>
</dbReference>
<dbReference type="GO" id="GO:0055085">
    <property type="term" value="P:transmembrane transport"/>
    <property type="evidence" value="ECO:0007669"/>
    <property type="project" value="InterPro"/>
</dbReference>
<evidence type="ECO:0000256" key="3">
    <source>
        <dbReference type="ARBA" id="ARBA00022475"/>
    </source>
</evidence>
<feature type="transmembrane region" description="Helical" evidence="7">
    <location>
        <begin position="78"/>
        <end position="101"/>
    </location>
</feature>
<dbReference type="PANTHER" id="PTHR43744">
    <property type="entry name" value="ABC TRANSPORTER PERMEASE PROTEIN MG189-RELATED-RELATED"/>
    <property type="match status" value="1"/>
</dbReference>
<dbReference type="SUPFAM" id="SSF161098">
    <property type="entry name" value="MetI-like"/>
    <property type="match status" value="1"/>
</dbReference>
<dbReference type="AlphaFoldDB" id="A0A9D2R1B7"/>
<feature type="transmembrane region" description="Helical" evidence="7">
    <location>
        <begin position="146"/>
        <end position="163"/>
    </location>
</feature>
<dbReference type="InterPro" id="IPR035906">
    <property type="entry name" value="MetI-like_sf"/>
</dbReference>
<evidence type="ECO:0000259" key="8">
    <source>
        <dbReference type="PROSITE" id="PS50928"/>
    </source>
</evidence>
<reference evidence="9" key="1">
    <citation type="journal article" date="2021" name="PeerJ">
        <title>Extensive microbial diversity within the chicken gut microbiome revealed by metagenomics and culture.</title>
        <authorList>
            <person name="Gilroy R."/>
            <person name="Ravi A."/>
            <person name="Getino M."/>
            <person name="Pursley I."/>
            <person name="Horton D.L."/>
            <person name="Alikhan N.F."/>
            <person name="Baker D."/>
            <person name="Gharbi K."/>
            <person name="Hall N."/>
            <person name="Watson M."/>
            <person name="Adriaenssens E.M."/>
            <person name="Foster-Nyarko E."/>
            <person name="Jarju S."/>
            <person name="Secka A."/>
            <person name="Antonio M."/>
            <person name="Oren A."/>
            <person name="Chaudhuri R.R."/>
            <person name="La Ragione R."/>
            <person name="Hildebrand F."/>
            <person name="Pallen M.J."/>
        </authorList>
    </citation>
    <scope>NUCLEOTIDE SEQUENCE</scope>
    <source>
        <strain evidence="9">ChiHjej8B7-25341</strain>
    </source>
</reference>
<evidence type="ECO:0000256" key="4">
    <source>
        <dbReference type="ARBA" id="ARBA00022692"/>
    </source>
</evidence>
<feature type="transmembrane region" description="Helical" evidence="7">
    <location>
        <begin position="248"/>
        <end position="268"/>
    </location>
</feature>
<feature type="transmembrane region" description="Helical" evidence="7">
    <location>
        <begin position="20"/>
        <end position="40"/>
    </location>
</feature>
<dbReference type="CDD" id="cd06261">
    <property type="entry name" value="TM_PBP2"/>
    <property type="match status" value="1"/>
</dbReference>
<protein>
    <submittedName>
        <fullName evidence="9">Carbohydrate ABC transporter permease</fullName>
    </submittedName>
</protein>
<evidence type="ECO:0000256" key="7">
    <source>
        <dbReference type="RuleBase" id="RU363032"/>
    </source>
</evidence>
<accession>A0A9D2R1B7</accession>
<name>A0A9D2R1B7_9FIRM</name>
<comment type="similarity">
    <text evidence="7">Belongs to the binding-protein-dependent transport system permease family.</text>
</comment>
<comment type="caution">
    <text evidence="9">The sequence shown here is derived from an EMBL/GenBank/DDBJ whole genome shotgun (WGS) entry which is preliminary data.</text>
</comment>
<feature type="domain" description="ABC transmembrane type-1" evidence="8">
    <location>
        <begin position="78"/>
        <end position="268"/>
    </location>
</feature>
<dbReference type="PROSITE" id="PS50928">
    <property type="entry name" value="ABC_TM1"/>
    <property type="match status" value="1"/>
</dbReference>
<proteinExistence type="inferred from homology"/>
<dbReference type="Gene3D" id="1.10.3720.10">
    <property type="entry name" value="MetI-like"/>
    <property type="match status" value="1"/>
</dbReference>
<gene>
    <name evidence="9" type="ORF">H9912_08840</name>
</gene>
<feature type="transmembrane region" description="Helical" evidence="7">
    <location>
        <begin position="193"/>
        <end position="214"/>
    </location>
</feature>
<evidence type="ECO:0000313" key="9">
    <source>
        <dbReference type="EMBL" id="HJD32032.1"/>
    </source>
</evidence>
<keyword evidence="2 7" id="KW-0813">Transport</keyword>
<evidence type="ECO:0000256" key="6">
    <source>
        <dbReference type="ARBA" id="ARBA00023136"/>
    </source>
</evidence>
<organism evidence="9 10">
    <name type="scientific">Candidatus Eisenbergiella stercorigallinarum</name>
    <dbReference type="NCBI Taxonomy" id="2838557"/>
    <lineage>
        <taxon>Bacteria</taxon>
        <taxon>Bacillati</taxon>
        <taxon>Bacillota</taxon>
        <taxon>Clostridia</taxon>
        <taxon>Lachnospirales</taxon>
        <taxon>Lachnospiraceae</taxon>
        <taxon>Eisenbergiella</taxon>
    </lineage>
</organism>
<dbReference type="GO" id="GO:0005886">
    <property type="term" value="C:plasma membrane"/>
    <property type="evidence" value="ECO:0007669"/>
    <property type="project" value="UniProtKB-SubCell"/>
</dbReference>
<evidence type="ECO:0000256" key="5">
    <source>
        <dbReference type="ARBA" id="ARBA00022989"/>
    </source>
</evidence>
<keyword evidence="6 7" id="KW-0472">Membrane</keyword>
<feature type="transmembrane region" description="Helical" evidence="7">
    <location>
        <begin position="113"/>
        <end position="134"/>
    </location>
</feature>
<evidence type="ECO:0000256" key="2">
    <source>
        <dbReference type="ARBA" id="ARBA00022448"/>
    </source>
</evidence>
<dbReference type="Proteomes" id="UP000823851">
    <property type="component" value="Unassembled WGS sequence"/>
</dbReference>
<dbReference type="InterPro" id="IPR000515">
    <property type="entry name" value="MetI-like"/>
</dbReference>
<keyword evidence="4 7" id="KW-0812">Transmembrane</keyword>
<evidence type="ECO:0000256" key="1">
    <source>
        <dbReference type="ARBA" id="ARBA00004651"/>
    </source>
</evidence>